<accession>A0A1E5L114</accession>
<name>A0A1E5L114_9ENTE</name>
<keyword evidence="3" id="KW-1185">Reference proteome</keyword>
<evidence type="ECO:0000313" key="3">
    <source>
        <dbReference type="Proteomes" id="UP000095256"/>
    </source>
</evidence>
<dbReference type="Gene3D" id="3.10.180.10">
    <property type="entry name" value="2,3-Dihydroxybiphenyl 1,2-Dioxygenase, domain 1"/>
    <property type="match status" value="1"/>
</dbReference>
<organism evidence="2 3">
    <name type="scientific">Enterococcus rivorum</name>
    <dbReference type="NCBI Taxonomy" id="762845"/>
    <lineage>
        <taxon>Bacteria</taxon>
        <taxon>Bacillati</taxon>
        <taxon>Bacillota</taxon>
        <taxon>Bacilli</taxon>
        <taxon>Lactobacillales</taxon>
        <taxon>Enterococcaceae</taxon>
        <taxon>Enterococcus</taxon>
    </lineage>
</organism>
<dbReference type="STRING" id="762845.BCR26_08090"/>
<reference evidence="2 3" key="1">
    <citation type="submission" date="2016-09" db="EMBL/GenBank/DDBJ databases">
        <authorList>
            <person name="Capua I."/>
            <person name="De Benedictis P."/>
            <person name="Joannis T."/>
            <person name="Lombin L.H."/>
            <person name="Cattoli G."/>
        </authorList>
    </citation>
    <scope>NUCLEOTIDE SEQUENCE [LARGE SCALE GENOMIC DNA]</scope>
    <source>
        <strain evidence="2 3">LMG 25899</strain>
    </source>
</reference>
<evidence type="ECO:0000313" key="2">
    <source>
        <dbReference type="EMBL" id="OEH83774.1"/>
    </source>
</evidence>
<proteinExistence type="predicted"/>
<protein>
    <recommendedName>
        <fullName evidence="1">VOC domain-containing protein</fullName>
    </recommendedName>
</protein>
<dbReference type="PROSITE" id="PS51819">
    <property type="entry name" value="VOC"/>
    <property type="match status" value="1"/>
</dbReference>
<gene>
    <name evidence="2" type="ORF">BCR26_08090</name>
</gene>
<dbReference type="InterPro" id="IPR029068">
    <property type="entry name" value="Glyas_Bleomycin-R_OHBP_Dase"/>
</dbReference>
<dbReference type="InterPro" id="IPR051332">
    <property type="entry name" value="Fosfomycin_Res_Enzymes"/>
</dbReference>
<dbReference type="OrthoDB" id="9789012at2"/>
<sequence>MKIEHIGLWVSDLEKMKAFYEVHFDANAGELYFNPKTGFHSYFLSFKEGARLEIMTRADIQNRFEEEALGFAHLAISLATKEAVDMKVSSLVAAGYRLLNGPRTTGDGYYEAVIEDPEKNRIEITA</sequence>
<dbReference type="InterPro" id="IPR004360">
    <property type="entry name" value="Glyas_Fos-R_dOase_dom"/>
</dbReference>
<dbReference type="EMBL" id="MIEK01000003">
    <property type="protein sequence ID" value="OEH83774.1"/>
    <property type="molecule type" value="Genomic_DNA"/>
</dbReference>
<dbReference type="AlphaFoldDB" id="A0A1E5L114"/>
<dbReference type="Pfam" id="PF00903">
    <property type="entry name" value="Glyoxalase"/>
    <property type="match status" value="1"/>
</dbReference>
<dbReference type="PANTHER" id="PTHR36113:SF1">
    <property type="entry name" value="GLYOXALASE_BLEOMYCIN RESISTANCE PROTEIN_DIOXYGENASE"/>
    <property type="match status" value="1"/>
</dbReference>
<comment type="caution">
    <text evidence="2">The sequence shown here is derived from an EMBL/GenBank/DDBJ whole genome shotgun (WGS) entry which is preliminary data.</text>
</comment>
<evidence type="ECO:0000259" key="1">
    <source>
        <dbReference type="PROSITE" id="PS51819"/>
    </source>
</evidence>
<dbReference type="RefSeq" id="WP_069697301.1">
    <property type="nucleotide sequence ID" value="NZ_JAGGMA010000010.1"/>
</dbReference>
<dbReference type="PANTHER" id="PTHR36113">
    <property type="entry name" value="LYASE, PUTATIVE-RELATED-RELATED"/>
    <property type="match status" value="1"/>
</dbReference>
<dbReference type="Proteomes" id="UP000095256">
    <property type="component" value="Unassembled WGS sequence"/>
</dbReference>
<dbReference type="SUPFAM" id="SSF54593">
    <property type="entry name" value="Glyoxalase/Bleomycin resistance protein/Dihydroxybiphenyl dioxygenase"/>
    <property type="match status" value="1"/>
</dbReference>
<dbReference type="InterPro" id="IPR037523">
    <property type="entry name" value="VOC_core"/>
</dbReference>
<feature type="domain" description="VOC" evidence="1">
    <location>
        <begin position="2"/>
        <end position="126"/>
    </location>
</feature>